<evidence type="ECO:0000313" key="1">
    <source>
        <dbReference type="EMBL" id="MXY93283.1"/>
    </source>
</evidence>
<dbReference type="EMBL" id="VXRG01000066">
    <property type="protein sequence ID" value="MXY93283.1"/>
    <property type="molecule type" value="Genomic_DNA"/>
</dbReference>
<comment type="caution">
    <text evidence="1">The sequence shown here is derived from an EMBL/GenBank/DDBJ whole genome shotgun (WGS) entry which is preliminary data.</text>
</comment>
<sequence>MRPETGGKFLIVSGQVHRIRPLADPRETEFGRDATIAFNEFPESIIYVPVVTSMGHSDAPDLSTEADPWSEYTAALEEKESDAKQIRQAYKTRIDMLRVAATLEEIEMNEASVDDFWSFIGSSNVSRQAGLALMENGNIRAVWKGEEESHLGLHFLGEQQVQYVIFKRRPGSRRISRTAGRDSFDGVKRQIGAFDLVSLVCA</sequence>
<dbReference type="AlphaFoldDB" id="A0A6B0YQW7"/>
<accession>A0A6B0YQW7</accession>
<organism evidence="1">
    <name type="scientific">Caldilineaceae bacterium SB0664_bin_27</name>
    <dbReference type="NCBI Taxonomy" id="2605260"/>
    <lineage>
        <taxon>Bacteria</taxon>
        <taxon>Bacillati</taxon>
        <taxon>Chloroflexota</taxon>
        <taxon>Caldilineae</taxon>
        <taxon>Caldilineales</taxon>
        <taxon>Caldilineaceae</taxon>
    </lineage>
</organism>
<protein>
    <submittedName>
        <fullName evidence="1">Uncharacterized protein</fullName>
    </submittedName>
</protein>
<reference evidence="1" key="1">
    <citation type="submission" date="2019-09" db="EMBL/GenBank/DDBJ databases">
        <title>Characterisation of the sponge microbiome using genome-centric metagenomics.</title>
        <authorList>
            <person name="Engelberts J.P."/>
            <person name="Robbins S.J."/>
            <person name="De Goeij J.M."/>
            <person name="Aranda M."/>
            <person name="Bell S.C."/>
            <person name="Webster N.S."/>
        </authorList>
    </citation>
    <scope>NUCLEOTIDE SEQUENCE</scope>
    <source>
        <strain evidence="1">SB0664_bin_27</strain>
    </source>
</reference>
<gene>
    <name evidence="1" type="ORF">F4Y42_07530</name>
</gene>
<proteinExistence type="predicted"/>
<name>A0A6B0YQW7_9CHLR</name>